<protein>
    <submittedName>
        <fullName evidence="1">Uncharacterized protein</fullName>
    </submittedName>
</protein>
<organism evidence="1">
    <name type="scientific">mine drainage metagenome</name>
    <dbReference type="NCBI Taxonomy" id="410659"/>
    <lineage>
        <taxon>unclassified sequences</taxon>
        <taxon>metagenomes</taxon>
        <taxon>ecological metagenomes</taxon>
    </lineage>
</organism>
<dbReference type="EMBL" id="MLJW01003693">
    <property type="protein sequence ID" value="OIQ71515.1"/>
    <property type="molecule type" value="Genomic_DNA"/>
</dbReference>
<proteinExistence type="predicted"/>
<sequence>MGGSYASVIFTRKVFMQDFNAMNHFYKETLFLTGKNDREKAIANYQQLLPAYATFQNKYTRYQPFSLKSDTQLGADLTRVSDLLRNVNPLVLTGDLHQAHLALEQVRPVFQNVFKRNGFSLLAVTLVDFHDAMELVLEAANAKDAAKVIALYPQVSEKLKAVQEQASDADIEAVRKNLDELLASANGTGHDQLPDRAEMLKSSFIKVYLQRG</sequence>
<name>A0A1J5Q211_9ZZZZ</name>
<dbReference type="AlphaFoldDB" id="A0A1J5Q211"/>
<comment type="caution">
    <text evidence="1">The sequence shown here is derived from an EMBL/GenBank/DDBJ whole genome shotgun (WGS) entry which is preliminary data.</text>
</comment>
<evidence type="ECO:0000313" key="1">
    <source>
        <dbReference type="EMBL" id="OIQ71515.1"/>
    </source>
</evidence>
<reference evidence="1" key="1">
    <citation type="submission" date="2016-10" db="EMBL/GenBank/DDBJ databases">
        <title>Sequence of Gallionella enrichment culture.</title>
        <authorList>
            <person name="Poehlein A."/>
            <person name="Muehling M."/>
            <person name="Daniel R."/>
        </authorList>
    </citation>
    <scope>NUCLEOTIDE SEQUENCE</scope>
</reference>
<accession>A0A1J5Q211</accession>
<gene>
    <name evidence="1" type="ORF">GALL_468700</name>
</gene>